<dbReference type="InterPro" id="IPR030388">
    <property type="entry name" value="G_ERA_dom"/>
</dbReference>
<keyword evidence="6" id="KW-0699">rRNA-binding</keyword>
<keyword evidence="6" id="KW-1003">Cell membrane</keyword>
<dbReference type="CDD" id="cd04163">
    <property type="entry name" value="Era"/>
    <property type="match status" value="1"/>
</dbReference>
<dbReference type="NCBIfam" id="NF000908">
    <property type="entry name" value="PRK00089.1"/>
    <property type="match status" value="1"/>
</dbReference>
<dbReference type="NCBIfam" id="TIGR00231">
    <property type="entry name" value="small_GTP"/>
    <property type="match status" value="1"/>
</dbReference>
<feature type="binding site" evidence="6">
    <location>
        <begin position="12"/>
        <end position="19"/>
    </location>
    <ligand>
        <name>GTP</name>
        <dbReference type="ChEBI" id="CHEBI:37565"/>
    </ligand>
</feature>
<dbReference type="InterPro" id="IPR006073">
    <property type="entry name" value="GTP-bd"/>
</dbReference>
<dbReference type="GO" id="GO:0000028">
    <property type="term" value="P:ribosomal small subunit assembly"/>
    <property type="evidence" value="ECO:0007669"/>
    <property type="project" value="TreeGrafter"/>
</dbReference>
<name>A0A162G979_BDEBC</name>
<evidence type="ECO:0000313" key="9">
    <source>
        <dbReference type="EMBL" id="KYG65332.1"/>
    </source>
</evidence>
<keyword evidence="3 6" id="KW-0547">Nucleotide-binding</keyword>
<dbReference type="PANTHER" id="PTHR42698:SF1">
    <property type="entry name" value="GTPASE ERA, MITOCHONDRIAL"/>
    <property type="match status" value="1"/>
</dbReference>
<proteinExistence type="inferred from homology"/>
<comment type="caution">
    <text evidence="9">The sequence shown here is derived from an EMBL/GenBank/DDBJ whole genome shotgun (WGS) entry which is preliminary data.</text>
</comment>
<evidence type="ECO:0000256" key="4">
    <source>
        <dbReference type="ARBA" id="ARBA00022884"/>
    </source>
</evidence>
<dbReference type="PRINTS" id="PR00326">
    <property type="entry name" value="GTP1OBG"/>
</dbReference>
<dbReference type="InterPro" id="IPR027417">
    <property type="entry name" value="P-loop_NTPase"/>
</dbReference>
<dbReference type="GO" id="GO:0005737">
    <property type="term" value="C:cytoplasm"/>
    <property type="evidence" value="ECO:0007669"/>
    <property type="project" value="UniProtKB-SubCell"/>
</dbReference>
<protein>
    <recommendedName>
        <fullName evidence="2 6">GTPase Era</fullName>
    </recommendedName>
</protein>
<dbReference type="InterPro" id="IPR009019">
    <property type="entry name" value="KH_sf_prok-type"/>
</dbReference>
<reference evidence="9 10" key="1">
    <citation type="submission" date="2016-03" db="EMBL/GenBank/DDBJ databases">
        <authorList>
            <person name="Ploux O."/>
        </authorList>
    </citation>
    <scope>NUCLEOTIDE SEQUENCE [LARGE SCALE GENOMIC DNA]</scope>
    <source>
        <strain evidence="9 10">EC13</strain>
    </source>
</reference>
<dbReference type="EMBL" id="LUKD01000005">
    <property type="protein sequence ID" value="KYG65332.1"/>
    <property type="molecule type" value="Genomic_DNA"/>
</dbReference>
<dbReference type="PROSITE" id="PS50823">
    <property type="entry name" value="KH_TYPE_2"/>
    <property type="match status" value="1"/>
</dbReference>
<dbReference type="Gene3D" id="3.30.300.20">
    <property type="match status" value="1"/>
</dbReference>
<dbReference type="SUPFAM" id="SSF54814">
    <property type="entry name" value="Prokaryotic type KH domain (KH-domain type II)"/>
    <property type="match status" value="1"/>
</dbReference>
<evidence type="ECO:0000256" key="1">
    <source>
        <dbReference type="ARBA" id="ARBA00007921"/>
    </source>
</evidence>
<gene>
    <name evidence="6" type="primary">era</name>
    <name evidence="9" type="ORF">AZI87_12325</name>
</gene>
<feature type="domain" description="KH type-2" evidence="8">
    <location>
        <begin position="206"/>
        <end position="281"/>
    </location>
</feature>
<dbReference type="GO" id="GO:0003924">
    <property type="term" value="F:GTPase activity"/>
    <property type="evidence" value="ECO:0007669"/>
    <property type="project" value="UniProtKB-UniRule"/>
</dbReference>
<dbReference type="Pfam" id="PF07650">
    <property type="entry name" value="KH_2"/>
    <property type="match status" value="1"/>
</dbReference>
<comment type="caution">
    <text evidence="6">Lacks conserved residue(s) required for the propagation of feature annotation.</text>
</comment>
<keyword evidence="5 6" id="KW-0342">GTP-binding</keyword>
<feature type="binding site" evidence="6">
    <location>
        <begin position="121"/>
        <end position="124"/>
    </location>
    <ligand>
        <name>GTP</name>
        <dbReference type="ChEBI" id="CHEBI:37565"/>
    </ligand>
</feature>
<evidence type="ECO:0000256" key="6">
    <source>
        <dbReference type="HAMAP-Rule" id="MF_00367"/>
    </source>
</evidence>
<dbReference type="InterPro" id="IPR015946">
    <property type="entry name" value="KH_dom-like_a/b"/>
</dbReference>
<dbReference type="PANTHER" id="PTHR42698">
    <property type="entry name" value="GTPASE ERA"/>
    <property type="match status" value="1"/>
</dbReference>
<dbReference type="InterPro" id="IPR005662">
    <property type="entry name" value="GTPase_Era-like"/>
</dbReference>
<dbReference type="AlphaFoldDB" id="A0A162G979"/>
<dbReference type="GO" id="GO:0005886">
    <property type="term" value="C:plasma membrane"/>
    <property type="evidence" value="ECO:0007669"/>
    <property type="project" value="UniProtKB-SubCell"/>
</dbReference>
<keyword evidence="4 6" id="KW-0694">RNA-binding</keyword>
<dbReference type="GO" id="GO:0043024">
    <property type="term" value="F:ribosomal small subunit binding"/>
    <property type="evidence" value="ECO:0007669"/>
    <property type="project" value="TreeGrafter"/>
</dbReference>
<accession>A0A162G979</accession>
<evidence type="ECO:0000256" key="2">
    <source>
        <dbReference type="ARBA" id="ARBA00020484"/>
    </source>
</evidence>
<dbReference type="GO" id="GO:0005525">
    <property type="term" value="F:GTP binding"/>
    <property type="evidence" value="ECO:0007669"/>
    <property type="project" value="UniProtKB-UniRule"/>
</dbReference>
<keyword evidence="6" id="KW-0963">Cytoplasm</keyword>
<dbReference type="Pfam" id="PF01926">
    <property type="entry name" value="MMR_HSR1"/>
    <property type="match status" value="1"/>
</dbReference>
<evidence type="ECO:0000256" key="3">
    <source>
        <dbReference type="ARBA" id="ARBA00022741"/>
    </source>
</evidence>
<comment type="function">
    <text evidence="6">An essential GTPase that binds both GDP and GTP, with rapid nucleotide exchange. Plays a role in 16S rRNA processing and 30S ribosomal subunit biogenesis and possibly also in cell cycle regulation and energy metabolism.</text>
</comment>
<evidence type="ECO:0000259" key="8">
    <source>
        <dbReference type="PROSITE" id="PS50823"/>
    </source>
</evidence>
<comment type="similarity">
    <text evidence="1 6 7">Belongs to the TRAFAC class TrmE-Era-EngA-EngB-Septin-like GTPase superfamily. Era GTPase family.</text>
</comment>
<dbReference type="GO" id="GO:0070181">
    <property type="term" value="F:small ribosomal subunit rRNA binding"/>
    <property type="evidence" value="ECO:0007669"/>
    <property type="project" value="UniProtKB-UniRule"/>
</dbReference>
<sequence length="303" mass="33864">MGYKAGFLGLIGQPNAGKSTLMNYLVDEKVSIVSAKPQTTRRRILGIWSTDKGQIVFVDAPGIIKADKGLNSFLAKEAEEVIADSDALLAIVSVDEGKPEDAEKILDLVSKSGKPWIGIVTKADIEEKAHRVLILKKMIEDRGGKAMSVSVKDSKDDQEEREAMLIEFLELLPETPAPLYDVELFTNENVREMASEIIREKCFESLHQEIPYSLAVRIIKFDEAATPVPKIYAEIIVSKDSHKAIVIGKEAKVIKQIGMDSRKEIEKLMGEKVFLDLQVIAKPEWFENKRMMKELGYATKSEN</sequence>
<evidence type="ECO:0000256" key="7">
    <source>
        <dbReference type="RuleBase" id="RU003761"/>
    </source>
</evidence>
<dbReference type="Proteomes" id="UP000075799">
    <property type="component" value="Unassembled WGS sequence"/>
</dbReference>
<evidence type="ECO:0000313" key="10">
    <source>
        <dbReference type="Proteomes" id="UP000075799"/>
    </source>
</evidence>
<dbReference type="InterPro" id="IPR004044">
    <property type="entry name" value="KH_dom_type_2"/>
</dbReference>
<dbReference type="RefSeq" id="WP_063207491.1">
    <property type="nucleotide sequence ID" value="NZ_LUKD01000005.1"/>
</dbReference>
<dbReference type="OrthoDB" id="5290574at2"/>
<comment type="subcellular location">
    <subcellularLocation>
        <location evidence="6">Cytoplasm</location>
    </subcellularLocation>
    <subcellularLocation>
        <location evidence="6">Cell membrane</location>
        <topology evidence="6">Peripheral membrane protein</topology>
    </subcellularLocation>
</comment>
<dbReference type="Gene3D" id="3.40.50.300">
    <property type="entry name" value="P-loop containing nucleotide triphosphate hydrolases"/>
    <property type="match status" value="1"/>
</dbReference>
<dbReference type="NCBIfam" id="TIGR00436">
    <property type="entry name" value="era"/>
    <property type="match status" value="1"/>
</dbReference>
<keyword evidence="6" id="KW-0690">Ribosome biogenesis</keyword>
<keyword evidence="6" id="KW-0472">Membrane</keyword>
<dbReference type="HAMAP" id="MF_00367">
    <property type="entry name" value="GTPase_Era"/>
    <property type="match status" value="1"/>
</dbReference>
<dbReference type="InterPro" id="IPR005225">
    <property type="entry name" value="Small_GTP-bd"/>
</dbReference>
<organism evidence="9 10">
    <name type="scientific">Bdellovibrio bacteriovorus</name>
    <dbReference type="NCBI Taxonomy" id="959"/>
    <lineage>
        <taxon>Bacteria</taxon>
        <taxon>Pseudomonadati</taxon>
        <taxon>Bdellovibrionota</taxon>
        <taxon>Bdellovibrionia</taxon>
        <taxon>Bdellovibrionales</taxon>
        <taxon>Pseudobdellovibrionaceae</taxon>
        <taxon>Bdellovibrio</taxon>
    </lineage>
</organism>
<dbReference type="CDD" id="cd22534">
    <property type="entry name" value="KH-II_Era"/>
    <property type="match status" value="1"/>
</dbReference>
<comment type="subunit">
    <text evidence="6">Monomer.</text>
</comment>
<dbReference type="SUPFAM" id="SSF52540">
    <property type="entry name" value="P-loop containing nucleoside triphosphate hydrolases"/>
    <property type="match status" value="1"/>
</dbReference>
<evidence type="ECO:0000256" key="5">
    <source>
        <dbReference type="ARBA" id="ARBA00023134"/>
    </source>
</evidence>